<gene>
    <name evidence="2" type="ORF">P0Y50_10235</name>
</gene>
<evidence type="ECO:0000313" key="3">
    <source>
        <dbReference type="Proteomes" id="UP001213664"/>
    </source>
</evidence>
<keyword evidence="1" id="KW-1133">Transmembrane helix</keyword>
<proteinExistence type="predicted"/>
<evidence type="ECO:0000256" key="1">
    <source>
        <dbReference type="SAM" id="Phobius"/>
    </source>
</evidence>
<dbReference type="EMBL" id="CP119326">
    <property type="protein sequence ID" value="WEK38927.1"/>
    <property type="molecule type" value="Genomic_DNA"/>
</dbReference>
<feature type="transmembrane region" description="Helical" evidence="1">
    <location>
        <begin position="62"/>
        <end position="79"/>
    </location>
</feature>
<feature type="transmembrane region" description="Helical" evidence="1">
    <location>
        <begin position="115"/>
        <end position="133"/>
    </location>
</feature>
<evidence type="ECO:0000313" key="2">
    <source>
        <dbReference type="EMBL" id="WEK38927.1"/>
    </source>
</evidence>
<dbReference type="AlphaFoldDB" id="A0AAJ5X0F4"/>
<dbReference type="Proteomes" id="UP001213664">
    <property type="component" value="Chromosome"/>
</dbReference>
<accession>A0AAJ5X0F4</accession>
<protein>
    <submittedName>
        <fullName evidence="2">Uncharacterized protein</fullName>
    </submittedName>
</protein>
<reference evidence="2" key="1">
    <citation type="submission" date="2023-03" db="EMBL/GenBank/DDBJ databases">
        <title>Andean soil-derived lignocellulolytic bacterial consortium as a source of novel taxa and putative plastic-active enzymes.</title>
        <authorList>
            <person name="Diaz-Garcia L."/>
            <person name="Chuvochina M."/>
            <person name="Feuerriegel G."/>
            <person name="Bunk B."/>
            <person name="Sproer C."/>
            <person name="Streit W.R."/>
            <person name="Rodriguez L.M."/>
            <person name="Overmann J."/>
            <person name="Jimenez D.J."/>
        </authorList>
    </citation>
    <scope>NUCLEOTIDE SEQUENCE</scope>
    <source>
        <strain evidence="2">MAG 833</strain>
    </source>
</reference>
<sequence>MALIGGVVGFGFLWPGEGETPDAMRRLGPFSLAALGLLVTGLEAVIFTVVPIELTRRLLKNSWIGVAVGGGGYVVGVHWDNGWLGLATSGWIWSVVTTAYLLDRPASFFRACLQAIGLKWVFWIFAFSSLIAAS</sequence>
<feature type="transmembrane region" description="Helical" evidence="1">
    <location>
        <begin position="85"/>
        <end position="103"/>
    </location>
</feature>
<keyword evidence="1" id="KW-0472">Membrane</keyword>
<keyword evidence="1" id="KW-0812">Transmembrane</keyword>
<feature type="transmembrane region" description="Helical" evidence="1">
    <location>
        <begin position="28"/>
        <end position="50"/>
    </location>
</feature>
<organism evidence="2 3">
    <name type="scientific">Candidatus Brevundimonas colombiensis</name>
    <dbReference type="NCBI Taxonomy" id="3121376"/>
    <lineage>
        <taxon>Bacteria</taxon>
        <taxon>Pseudomonadati</taxon>
        <taxon>Pseudomonadota</taxon>
        <taxon>Alphaproteobacteria</taxon>
        <taxon>Caulobacterales</taxon>
        <taxon>Caulobacteraceae</taxon>
        <taxon>Brevundimonas</taxon>
    </lineage>
</organism>
<name>A0AAJ5X0F4_9CAUL</name>